<evidence type="ECO:0000256" key="2">
    <source>
        <dbReference type="ARBA" id="ARBA00022448"/>
    </source>
</evidence>
<dbReference type="CDD" id="cd13585">
    <property type="entry name" value="PBP2_TMBP_like"/>
    <property type="match status" value="1"/>
</dbReference>
<evidence type="ECO:0000256" key="3">
    <source>
        <dbReference type="ARBA" id="ARBA00022729"/>
    </source>
</evidence>
<feature type="chain" id="PRO_5045100942" evidence="4">
    <location>
        <begin position="18"/>
        <end position="417"/>
    </location>
</feature>
<gene>
    <name evidence="5" type="ORF">ACFFRN_09825</name>
</gene>
<keyword evidence="2" id="KW-0813">Transport</keyword>
<feature type="signal peptide" evidence="4">
    <location>
        <begin position="1"/>
        <end position="17"/>
    </location>
</feature>
<dbReference type="SUPFAM" id="SSF53850">
    <property type="entry name" value="Periplasmic binding protein-like II"/>
    <property type="match status" value="1"/>
</dbReference>
<dbReference type="InterPro" id="IPR006059">
    <property type="entry name" value="SBP"/>
</dbReference>
<dbReference type="PROSITE" id="PS51257">
    <property type="entry name" value="PROKAR_LIPOPROTEIN"/>
    <property type="match status" value="1"/>
</dbReference>
<accession>A0ABV5PV09</accession>
<proteinExistence type="inferred from homology"/>
<reference evidence="5 6" key="1">
    <citation type="submission" date="2024-09" db="EMBL/GenBank/DDBJ databases">
        <authorList>
            <person name="Sun Q."/>
            <person name="Mori K."/>
        </authorList>
    </citation>
    <scope>NUCLEOTIDE SEQUENCE [LARGE SCALE GENOMIC DNA]</scope>
    <source>
        <strain evidence="5 6">JCM 3323</strain>
    </source>
</reference>
<dbReference type="Pfam" id="PF01547">
    <property type="entry name" value="SBP_bac_1"/>
    <property type="match status" value="1"/>
</dbReference>
<comment type="similarity">
    <text evidence="1">Belongs to the bacterial solute-binding protein 1 family.</text>
</comment>
<dbReference type="RefSeq" id="WP_346118369.1">
    <property type="nucleotide sequence ID" value="NZ_BAAAXC010000006.1"/>
</dbReference>
<keyword evidence="3 4" id="KW-0732">Signal</keyword>
<dbReference type="PANTHER" id="PTHR30061:SF50">
    <property type="entry name" value="MALTOSE_MALTODEXTRIN-BINDING PERIPLASMIC PROTEIN"/>
    <property type="match status" value="1"/>
</dbReference>
<evidence type="ECO:0000256" key="4">
    <source>
        <dbReference type="SAM" id="SignalP"/>
    </source>
</evidence>
<keyword evidence="6" id="KW-1185">Reference proteome</keyword>
<protein>
    <submittedName>
        <fullName evidence="5">ABC transporter substrate-binding protein</fullName>
    </submittedName>
</protein>
<dbReference type="Gene3D" id="3.40.190.10">
    <property type="entry name" value="Periplasmic binding protein-like II"/>
    <property type="match status" value="1"/>
</dbReference>
<sequence>MRTPLLAALAAATLTIAACGSGSSSDGGGTVRLRMIESLTSPDRTKLMKSLLADFEKANPGVEVELISPPLDSADQKITQILQTKKDLDVLEVRDHTVKSFSNNGWLAELPTTQWAGWQDLTELARKKAVEVGGKPYLIPYGFYQRALFYRTDWGMTKPPATWEELYQEGRKMTTGERFGYSFRGGKGGADYAVQMISAYNGEALDPEKSFYLKDKKTIFSTPEAAQALDLFVKIFKEASPPDSVSWGYPEMVQGFTSGVTGMLIQDPEVIKTVEESGVTSWSTAPIPKGPTGYAFQPVGYAGWGVTSFSAHKAQAVKLVQFLSEAQQSLRFAKGNSLIPISSSAQNDPQFSQGAWKAYLEAQKDPKQVITIRPVDSPGWSQFLVDSDRDVQALLTGKKSTAQVLKAWDEFWTGQAS</sequence>
<dbReference type="EMBL" id="JBHMCE010000003">
    <property type="protein sequence ID" value="MFB9526904.1"/>
    <property type="molecule type" value="Genomic_DNA"/>
</dbReference>
<organism evidence="5 6">
    <name type="scientific">Nonomuraea roseola</name>
    <dbReference type="NCBI Taxonomy" id="46179"/>
    <lineage>
        <taxon>Bacteria</taxon>
        <taxon>Bacillati</taxon>
        <taxon>Actinomycetota</taxon>
        <taxon>Actinomycetes</taxon>
        <taxon>Streptosporangiales</taxon>
        <taxon>Streptosporangiaceae</taxon>
        <taxon>Nonomuraea</taxon>
    </lineage>
</organism>
<comment type="caution">
    <text evidence="5">The sequence shown here is derived from an EMBL/GenBank/DDBJ whole genome shotgun (WGS) entry which is preliminary data.</text>
</comment>
<dbReference type="PANTHER" id="PTHR30061">
    <property type="entry name" value="MALTOSE-BINDING PERIPLASMIC PROTEIN"/>
    <property type="match status" value="1"/>
</dbReference>
<dbReference type="Proteomes" id="UP001589646">
    <property type="component" value="Unassembled WGS sequence"/>
</dbReference>
<evidence type="ECO:0000256" key="1">
    <source>
        <dbReference type="ARBA" id="ARBA00008520"/>
    </source>
</evidence>
<evidence type="ECO:0000313" key="5">
    <source>
        <dbReference type="EMBL" id="MFB9526904.1"/>
    </source>
</evidence>
<name>A0ABV5PV09_9ACTN</name>
<evidence type="ECO:0000313" key="6">
    <source>
        <dbReference type="Proteomes" id="UP001589646"/>
    </source>
</evidence>